<dbReference type="PRINTS" id="PR01021">
    <property type="entry name" value="OMPADOMAIN"/>
</dbReference>
<dbReference type="Pfam" id="PF07676">
    <property type="entry name" value="PD40"/>
    <property type="match status" value="3"/>
</dbReference>
<evidence type="ECO:0000313" key="7">
    <source>
        <dbReference type="EMBL" id="EOR94993.1"/>
    </source>
</evidence>
<dbReference type="SUPFAM" id="SSF82171">
    <property type="entry name" value="DPP6 N-terminal domain-like"/>
    <property type="match status" value="1"/>
</dbReference>
<keyword evidence="5" id="KW-0732">Signal</keyword>
<evidence type="ECO:0000256" key="3">
    <source>
        <dbReference type="ARBA" id="ARBA00023237"/>
    </source>
</evidence>
<accession>R9GTG9</accession>
<dbReference type="InterPro" id="IPR050330">
    <property type="entry name" value="Bact_OuterMem_StrucFunc"/>
</dbReference>
<organism evidence="7 8">
    <name type="scientific">Arcticibacter svalbardensis MN12-7</name>
    <dbReference type="NCBI Taxonomy" id="1150600"/>
    <lineage>
        <taxon>Bacteria</taxon>
        <taxon>Pseudomonadati</taxon>
        <taxon>Bacteroidota</taxon>
        <taxon>Sphingobacteriia</taxon>
        <taxon>Sphingobacteriales</taxon>
        <taxon>Sphingobacteriaceae</taxon>
        <taxon>Arcticibacter</taxon>
    </lineage>
</organism>
<evidence type="ECO:0000256" key="1">
    <source>
        <dbReference type="ARBA" id="ARBA00004442"/>
    </source>
</evidence>
<dbReference type="eggNOG" id="COG2885">
    <property type="taxonomic scope" value="Bacteria"/>
</dbReference>
<dbReference type="OrthoDB" id="9809364at2"/>
<comment type="caution">
    <text evidence="7">The sequence shown here is derived from an EMBL/GenBank/DDBJ whole genome shotgun (WGS) entry which is preliminary data.</text>
</comment>
<dbReference type="Pfam" id="PF00691">
    <property type="entry name" value="OmpA"/>
    <property type="match status" value="1"/>
</dbReference>
<dbReference type="Gene3D" id="3.30.1330.60">
    <property type="entry name" value="OmpA-like domain"/>
    <property type="match status" value="1"/>
</dbReference>
<dbReference type="SUPFAM" id="SSF48452">
    <property type="entry name" value="TPR-like"/>
    <property type="match status" value="1"/>
</dbReference>
<keyword evidence="8" id="KW-1185">Reference proteome</keyword>
<dbReference type="Gene3D" id="2.120.10.30">
    <property type="entry name" value="TolB, C-terminal domain"/>
    <property type="match status" value="1"/>
</dbReference>
<keyword evidence="2 4" id="KW-0472">Membrane</keyword>
<comment type="subcellular location">
    <subcellularLocation>
        <location evidence="1">Cell outer membrane</location>
    </subcellularLocation>
</comment>
<dbReference type="CDD" id="cd07185">
    <property type="entry name" value="OmpA_C-like"/>
    <property type="match status" value="1"/>
</dbReference>
<feature type="domain" description="OmpA-like" evidence="6">
    <location>
        <begin position="574"/>
        <end position="696"/>
    </location>
</feature>
<sequence length="707" mass="79124">MKLSMRYLICFCILTTFVINTAFAQSSPDKLMLKATTDFQSLKYLNAIATLNKVLAVDSGNVQALEMIAFSYRQTKKYPEALSSYEKLSKQKPLKQDWVLYYAEALANAQQYERSENWYRTYLSMVPSDKRASAFARSNPSSLSPNSEFWKVALTNLNTSASEYSPVYYKQGLLFNSNRTMGATIKRVFPWDNTPYTNLFYIAKLSDIKDVNSIAIGNAGGDSKESMVYNDDDTPATSNDSRTLGQYSPSYYLDSSGTMMSPNRNIHLLKGNVNTRFHEGPAAVFPDGSLIFTRNNYFKGSAKKSTTGINKLKLYLATGKNLDKITEFPYNSNEYSTGHPALTADGNILIFSSDMPGGLGGTDLYYSVRSGTQWTRPVNLGKQINTEGNEQFSSLSKDGTLFFSSTGHAGLGGLDVFEVMLKDMKPQYNPRNLGMPINSSKDDFGLIRSDDGKSGYFSSNRTGNDNIYNFSQATYRISLEGIVTDARTHIALAGSRLLLKTLDRIDTIAANSRGEFKYNLKKETDYEVTAQKLGYISQMVFTTSVGITTDSVIHLDMKLNKMESLQQYVINNCDSLKRVFAVDNIYYDLDRDEIRADARPPLDALVALMKRHPEMTVITSSHCDSRASEGYNRNLSLRRGGSAKNYLVSKGINGSRVKIEYYGKTRLVNRCYDGVVCSEANQQLNRRTEFDVIVNGVNLTQQNCNDR</sequence>
<evidence type="ECO:0000256" key="4">
    <source>
        <dbReference type="PROSITE-ProRule" id="PRU00473"/>
    </source>
</evidence>
<dbReference type="PANTHER" id="PTHR30329">
    <property type="entry name" value="STATOR ELEMENT OF FLAGELLAR MOTOR COMPLEX"/>
    <property type="match status" value="1"/>
</dbReference>
<evidence type="ECO:0000256" key="2">
    <source>
        <dbReference type="ARBA" id="ARBA00023136"/>
    </source>
</evidence>
<feature type="signal peptide" evidence="5">
    <location>
        <begin position="1"/>
        <end position="24"/>
    </location>
</feature>
<dbReference type="PROSITE" id="PS51123">
    <property type="entry name" value="OMPA_2"/>
    <property type="match status" value="1"/>
</dbReference>
<proteinExistence type="predicted"/>
<evidence type="ECO:0000256" key="5">
    <source>
        <dbReference type="SAM" id="SignalP"/>
    </source>
</evidence>
<dbReference type="GO" id="GO:0009279">
    <property type="term" value="C:cell outer membrane"/>
    <property type="evidence" value="ECO:0007669"/>
    <property type="project" value="UniProtKB-SubCell"/>
</dbReference>
<dbReference type="InterPro" id="IPR011990">
    <property type="entry name" value="TPR-like_helical_dom_sf"/>
</dbReference>
<dbReference type="InterPro" id="IPR011659">
    <property type="entry name" value="WD40"/>
</dbReference>
<dbReference type="InterPro" id="IPR011042">
    <property type="entry name" value="6-blade_b-propeller_TolB-like"/>
</dbReference>
<feature type="chain" id="PRO_5004472286" evidence="5">
    <location>
        <begin position="25"/>
        <end position="707"/>
    </location>
</feature>
<dbReference type="Gene3D" id="1.25.40.10">
    <property type="entry name" value="Tetratricopeptide repeat domain"/>
    <property type="match status" value="1"/>
</dbReference>
<dbReference type="InterPro" id="IPR006665">
    <property type="entry name" value="OmpA-like"/>
</dbReference>
<evidence type="ECO:0000313" key="8">
    <source>
        <dbReference type="Proteomes" id="UP000014174"/>
    </source>
</evidence>
<reference evidence="7 8" key="1">
    <citation type="journal article" date="2013" name="Genome Announc.">
        <title>Draft Genome Sequence of Arcticibacter svalbardensis Strain MN12-7T, a Member of the Family Sphingobacteriaceae Isolated from an Arctic Soil Sample.</title>
        <authorList>
            <person name="Shivaji S."/>
            <person name="Ara S."/>
            <person name="Prasad S."/>
            <person name="Manasa B.P."/>
            <person name="Begum Z."/>
            <person name="Singh A."/>
            <person name="Kumar Pinnaka A."/>
        </authorList>
    </citation>
    <scope>NUCLEOTIDE SEQUENCE [LARGE SCALE GENOMIC DNA]</scope>
    <source>
        <strain evidence="7 8">MN12-7</strain>
    </source>
</reference>
<name>R9GTG9_9SPHI</name>
<evidence type="ECO:0000259" key="6">
    <source>
        <dbReference type="PROSITE" id="PS51123"/>
    </source>
</evidence>
<dbReference type="EMBL" id="AQPN01000070">
    <property type="protein sequence ID" value="EOR94993.1"/>
    <property type="molecule type" value="Genomic_DNA"/>
</dbReference>
<keyword evidence="7" id="KW-0449">Lipoprotein</keyword>
<dbReference type="InterPro" id="IPR006664">
    <property type="entry name" value="OMP_bac"/>
</dbReference>
<dbReference type="STRING" id="1150600.ADIARSV_1864"/>
<keyword evidence="3" id="KW-0998">Cell outer membrane</keyword>
<dbReference type="InterPro" id="IPR036737">
    <property type="entry name" value="OmpA-like_sf"/>
</dbReference>
<protein>
    <submittedName>
        <fullName evidence="7">Outer membrane lipoprotein omp16</fullName>
    </submittedName>
</protein>
<dbReference type="PATRIC" id="fig|1150600.3.peg.1838"/>
<gene>
    <name evidence="7" type="ORF">ADIARSV_1864</name>
</gene>
<dbReference type="AlphaFoldDB" id="R9GTG9"/>
<dbReference type="PANTHER" id="PTHR30329:SF21">
    <property type="entry name" value="LIPOPROTEIN YIAD-RELATED"/>
    <property type="match status" value="1"/>
</dbReference>
<dbReference type="RefSeq" id="WP_016195100.1">
    <property type="nucleotide sequence ID" value="NZ_AQPN01000070.1"/>
</dbReference>
<dbReference type="SUPFAM" id="SSF103088">
    <property type="entry name" value="OmpA-like"/>
    <property type="match status" value="1"/>
</dbReference>
<dbReference type="Proteomes" id="UP000014174">
    <property type="component" value="Unassembled WGS sequence"/>
</dbReference>